<dbReference type="Gene3D" id="3.40.50.150">
    <property type="entry name" value="Vaccinia Virus protein VP39"/>
    <property type="match status" value="1"/>
</dbReference>
<dbReference type="Proteomes" id="UP001064489">
    <property type="component" value="Chromosome 5"/>
</dbReference>
<dbReference type="AlphaFoldDB" id="A0AAD5NTK2"/>
<evidence type="ECO:0000313" key="1">
    <source>
        <dbReference type="EMBL" id="KAI9178646.1"/>
    </source>
</evidence>
<gene>
    <name evidence="1" type="ORF">LWI28_029122</name>
</gene>
<accession>A0AAD5NTK2</accession>
<reference evidence="1" key="1">
    <citation type="journal article" date="2022" name="Plant J.">
        <title>Strategies of tolerance reflected in two North American maple genomes.</title>
        <authorList>
            <person name="McEvoy S.L."/>
            <person name="Sezen U.U."/>
            <person name="Trouern-Trend A."/>
            <person name="McMahon S.M."/>
            <person name="Schaberg P.G."/>
            <person name="Yang J."/>
            <person name="Wegrzyn J.L."/>
            <person name="Swenson N.G."/>
        </authorList>
    </citation>
    <scope>NUCLEOTIDE SEQUENCE</scope>
    <source>
        <strain evidence="1">91603</strain>
    </source>
</reference>
<comment type="caution">
    <text evidence="1">The sequence shown here is derived from an EMBL/GenBank/DDBJ whole genome shotgun (WGS) entry which is preliminary data.</text>
</comment>
<dbReference type="InterPro" id="IPR029063">
    <property type="entry name" value="SAM-dependent_MTases_sf"/>
</dbReference>
<evidence type="ECO:0000313" key="2">
    <source>
        <dbReference type="Proteomes" id="UP001064489"/>
    </source>
</evidence>
<dbReference type="EMBL" id="JAJSOW010000102">
    <property type="protein sequence ID" value="KAI9178646.1"/>
    <property type="molecule type" value="Genomic_DNA"/>
</dbReference>
<sequence>MSAKRILQHRVVAVGSWAFTIHRNYLRRKNYLLTRDGRYQRAVAWDMLRVYSDFVDAQERLMIERLELFDEFEEWHMIQASKSPIPVIESVKMV</sequence>
<reference evidence="1" key="2">
    <citation type="submission" date="2023-02" db="EMBL/GenBank/DDBJ databases">
        <authorList>
            <person name="Swenson N.G."/>
            <person name="Wegrzyn J.L."/>
            <person name="Mcevoy S.L."/>
        </authorList>
    </citation>
    <scope>NUCLEOTIDE SEQUENCE</scope>
    <source>
        <strain evidence="1">91603</strain>
        <tissue evidence="1">Leaf</tissue>
    </source>
</reference>
<keyword evidence="2" id="KW-1185">Reference proteome</keyword>
<proteinExistence type="predicted"/>
<protein>
    <submittedName>
        <fullName evidence="1">Uncharacterized protein</fullName>
    </submittedName>
</protein>
<name>A0AAD5NTK2_ACENE</name>
<organism evidence="1 2">
    <name type="scientific">Acer negundo</name>
    <name type="common">Box elder</name>
    <dbReference type="NCBI Taxonomy" id="4023"/>
    <lineage>
        <taxon>Eukaryota</taxon>
        <taxon>Viridiplantae</taxon>
        <taxon>Streptophyta</taxon>
        <taxon>Embryophyta</taxon>
        <taxon>Tracheophyta</taxon>
        <taxon>Spermatophyta</taxon>
        <taxon>Magnoliopsida</taxon>
        <taxon>eudicotyledons</taxon>
        <taxon>Gunneridae</taxon>
        <taxon>Pentapetalae</taxon>
        <taxon>rosids</taxon>
        <taxon>malvids</taxon>
        <taxon>Sapindales</taxon>
        <taxon>Sapindaceae</taxon>
        <taxon>Hippocastanoideae</taxon>
        <taxon>Acereae</taxon>
        <taxon>Acer</taxon>
    </lineage>
</organism>